<dbReference type="AlphaFoldDB" id="A0ABD2D211"/>
<dbReference type="EMBL" id="JAYRBN010000007">
    <property type="protein sequence ID" value="KAL2751401.1"/>
    <property type="molecule type" value="Genomic_DNA"/>
</dbReference>
<keyword evidence="2" id="KW-1185">Reference proteome</keyword>
<dbReference type="Proteomes" id="UP001607303">
    <property type="component" value="Unassembled WGS sequence"/>
</dbReference>
<evidence type="ECO:0000313" key="2">
    <source>
        <dbReference type="Proteomes" id="UP001607303"/>
    </source>
</evidence>
<organism evidence="1 2">
    <name type="scientific">Vespula maculifrons</name>
    <name type="common">Eastern yellow jacket</name>
    <name type="synonym">Wasp</name>
    <dbReference type="NCBI Taxonomy" id="7453"/>
    <lineage>
        <taxon>Eukaryota</taxon>
        <taxon>Metazoa</taxon>
        <taxon>Ecdysozoa</taxon>
        <taxon>Arthropoda</taxon>
        <taxon>Hexapoda</taxon>
        <taxon>Insecta</taxon>
        <taxon>Pterygota</taxon>
        <taxon>Neoptera</taxon>
        <taxon>Endopterygota</taxon>
        <taxon>Hymenoptera</taxon>
        <taxon>Apocrita</taxon>
        <taxon>Aculeata</taxon>
        <taxon>Vespoidea</taxon>
        <taxon>Vespidae</taxon>
        <taxon>Vespinae</taxon>
        <taxon>Vespula</taxon>
    </lineage>
</organism>
<gene>
    <name evidence="1" type="ORF">V1477_000559</name>
</gene>
<proteinExistence type="predicted"/>
<sequence length="85" mass="9281">MTTTAKYLRKNNLAEPSSPSLAGSQVSVLAWPSKILKYLGSFQIAKFNTGETNIPELYLLKKSSNALTKCNSVGSCERNFPANHC</sequence>
<comment type="caution">
    <text evidence="1">The sequence shown here is derived from an EMBL/GenBank/DDBJ whole genome shotgun (WGS) entry which is preliminary data.</text>
</comment>
<accession>A0ABD2D211</accession>
<name>A0ABD2D211_VESMC</name>
<protein>
    <submittedName>
        <fullName evidence="1">Uncharacterized protein</fullName>
    </submittedName>
</protein>
<evidence type="ECO:0000313" key="1">
    <source>
        <dbReference type="EMBL" id="KAL2751401.1"/>
    </source>
</evidence>
<reference evidence="1 2" key="1">
    <citation type="journal article" date="2024" name="Ann. Entomol. Soc. Am.">
        <title>Genomic analyses of the southern and eastern yellowjacket wasps (Hymenoptera: Vespidae) reveal evolutionary signatures of social life.</title>
        <authorList>
            <person name="Catto M.A."/>
            <person name="Caine P.B."/>
            <person name="Orr S.E."/>
            <person name="Hunt B.G."/>
            <person name="Goodisman M.A.D."/>
        </authorList>
    </citation>
    <scope>NUCLEOTIDE SEQUENCE [LARGE SCALE GENOMIC DNA]</scope>
    <source>
        <strain evidence="1">232</strain>
        <tissue evidence="1">Head and thorax</tissue>
    </source>
</reference>